<evidence type="ECO:0000256" key="1">
    <source>
        <dbReference type="SAM" id="MobiDB-lite"/>
    </source>
</evidence>
<feature type="compositionally biased region" description="Polar residues" evidence="1">
    <location>
        <begin position="577"/>
        <end position="596"/>
    </location>
</feature>
<feature type="compositionally biased region" description="Polar residues" evidence="1">
    <location>
        <begin position="152"/>
        <end position="172"/>
    </location>
</feature>
<dbReference type="Proteomes" id="UP000194946">
    <property type="component" value="Unassembled WGS sequence"/>
</dbReference>
<feature type="compositionally biased region" description="Low complexity" evidence="1">
    <location>
        <begin position="173"/>
        <end position="182"/>
    </location>
</feature>
<dbReference type="InterPro" id="IPR001940">
    <property type="entry name" value="Peptidase_S1C"/>
</dbReference>
<evidence type="ECO:0008006" key="5">
    <source>
        <dbReference type="Google" id="ProtNLM"/>
    </source>
</evidence>
<comment type="caution">
    <text evidence="3">The sequence shown here is derived from an EMBL/GenBank/DDBJ whole genome shotgun (WGS) entry which is preliminary data.</text>
</comment>
<dbReference type="InterPro" id="IPR043504">
    <property type="entry name" value="Peptidase_S1_PA_chymotrypsin"/>
</dbReference>
<feature type="region of interest" description="Disordered" evidence="1">
    <location>
        <begin position="147"/>
        <end position="182"/>
    </location>
</feature>
<dbReference type="GO" id="GO:0006508">
    <property type="term" value="P:proteolysis"/>
    <property type="evidence" value="ECO:0007669"/>
    <property type="project" value="InterPro"/>
</dbReference>
<evidence type="ECO:0000313" key="4">
    <source>
        <dbReference type="Proteomes" id="UP000194946"/>
    </source>
</evidence>
<evidence type="ECO:0000313" key="3">
    <source>
        <dbReference type="EMBL" id="OUI79486.1"/>
    </source>
</evidence>
<dbReference type="PANTHER" id="PTHR43019">
    <property type="entry name" value="SERINE ENDOPROTEASE DEGS"/>
    <property type="match status" value="1"/>
</dbReference>
<evidence type="ECO:0000256" key="2">
    <source>
        <dbReference type="SAM" id="Phobius"/>
    </source>
</evidence>
<feature type="region of interest" description="Disordered" evidence="1">
    <location>
        <begin position="268"/>
        <end position="296"/>
    </location>
</feature>
<feature type="transmembrane region" description="Helical" evidence="2">
    <location>
        <begin position="198"/>
        <end position="220"/>
    </location>
</feature>
<protein>
    <recommendedName>
        <fullName evidence="5">Serine protease</fullName>
    </recommendedName>
</protein>
<dbReference type="Pfam" id="PF13365">
    <property type="entry name" value="Trypsin_2"/>
    <property type="match status" value="1"/>
</dbReference>
<keyword evidence="2" id="KW-1133">Transmembrane helix</keyword>
<organism evidence="3 4">
    <name type="scientific">Commensalibacter intestini</name>
    <dbReference type="NCBI Taxonomy" id="479936"/>
    <lineage>
        <taxon>Bacteria</taxon>
        <taxon>Pseudomonadati</taxon>
        <taxon>Pseudomonadota</taxon>
        <taxon>Alphaproteobacteria</taxon>
        <taxon>Acetobacterales</taxon>
        <taxon>Acetobacteraceae</taxon>
    </lineage>
</organism>
<keyword evidence="4" id="KW-1185">Reference proteome</keyword>
<name>A0A251ZXU5_9PROT</name>
<dbReference type="EMBL" id="JOPB01000001">
    <property type="protein sequence ID" value="OUI79486.1"/>
    <property type="molecule type" value="Genomic_DNA"/>
</dbReference>
<proteinExistence type="predicted"/>
<dbReference type="Gene3D" id="2.40.10.10">
    <property type="entry name" value="Trypsin-like serine proteases"/>
    <property type="match status" value="2"/>
</dbReference>
<dbReference type="PANTHER" id="PTHR43019:SF23">
    <property type="entry name" value="PROTEASE DO-LIKE 5, CHLOROPLASTIC"/>
    <property type="match status" value="1"/>
</dbReference>
<dbReference type="GO" id="GO:0004252">
    <property type="term" value="F:serine-type endopeptidase activity"/>
    <property type="evidence" value="ECO:0007669"/>
    <property type="project" value="InterPro"/>
</dbReference>
<feature type="compositionally biased region" description="Polar residues" evidence="1">
    <location>
        <begin position="283"/>
        <end position="296"/>
    </location>
</feature>
<gene>
    <name evidence="3" type="ORF">HK18_02725</name>
</gene>
<accession>A0A251ZXU5</accession>
<dbReference type="RefSeq" id="WP_086631797.1">
    <property type="nucleotide sequence ID" value="NZ_JOPB01000001.1"/>
</dbReference>
<dbReference type="SUPFAM" id="SSF50494">
    <property type="entry name" value="Trypsin-like serine proteases"/>
    <property type="match status" value="1"/>
</dbReference>
<keyword evidence="2" id="KW-0812">Transmembrane</keyword>
<dbReference type="AlphaFoldDB" id="A0A251ZXU5"/>
<dbReference type="PRINTS" id="PR00834">
    <property type="entry name" value="PROTEASES2C"/>
</dbReference>
<keyword evidence="2" id="KW-0472">Membrane</keyword>
<feature type="compositionally biased region" description="Low complexity" evidence="1">
    <location>
        <begin position="540"/>
        <end position="549"/>
    </location>
</feature>
<reference evidence="4" key="1">
    <citation type="submission" date="2014-06" db="EMBL/GenBank/DDBJ databases">
        <authorList>
            <person name="Winans N.J."/>
            <person name="Newell P.D."/>
            <person name="Douglas A.E."/>
        </authorList>
    </citation>
    <scope>NUCLEOTIDE SEQUENCE [LARGE SCALE GENOMIC DNA]</scope>
    <source>
        <strain evidence="4">DmL_052</strain>
    </source>
</reference>
<dbReference type="InterPro" id="IPR009003">
    <property type="entry name" value="Peptidase_S1_PA"/>
</dbReference>
<feature type="region of interest" description="Disordered" evidence="1">
    <location>
        <begin position="523"/>
        <end position="596"/>
    </location>
</feature>
<feature type="compositionally biased region" description="Basic and acidic residues" evidence="1">
    <location>
        <begin position="564"/>
        <end position="575"/>
    </location>
</feature>
<sequence>MALYLLGKTGFHSSEDFVINGCSIYEQYGQLTQILQKHCPSIYLAEPTITDNKDPESSFISWYADTKTEPTIPLDSQQSLIDQKLADAVTSLSQAYPAGSAESTLLNAALHVQNKQDILIADDKIVLKGWGVNASSGNDASGLSLFPLSPVTPETSNDQNSDPVSNSAQLSATNTIIPPTTGNIMNAPKRSMGGMPVFLTRLVAAILFFIIGLLLGWRILYAERPTKIAKVPVMEAQDLVRKKPEIDQKNKVLEDEIKKLEDLLKNPPCDLGKNRGAPELNKSLDNSSAPMKSDGKNFQGSLPDLLEKSTVFILVKTKDDNGEDAIAAGSGFFVTPDTIVTNRHVVEGSDGTVLVTNKTLGQFKKAHVVSISSPSSDVNSFDLAVLKVEDAPPQQPLSFSLEAQPLQTVVAAGYPGIIIRQDGALKRLAQGDVNAIPGVILTKGEINAIQENSKGEKIMPHSAAVSPGNSGGELVDLCGRVVGVNTFVTMDSETSSHSNYAQKSDSIVQALQGANIPIQVQSGACKDGVPTGNVQEDKQQPAATPTTTPTKDDKTQGSQSTPDQKADATKPKEGTKQPATTDQKTEQSSTSQGDKP</sequence>